<sequence>MSTPYNDAWDGPLEEDAFDRLHLYIQKIIDDGHAYGACMIISRGGRAGRQMCFGVSDRSGKKITKEEDFVATSLANCFTALVVLRAIDHGHFTFETKISAILPCFKGSNKEGITIRQCLTHTSGLNSSSDDFKTADLEHYVKKVSGVSMGFAPGTRCSFTPRVNFAVLGQLLVVSDPKKRPFEQIMQQELFDPVGMRESRFGAASRETGQICITSDEGKTSTLVAPSKQHIFFEGPVALSGALWTTVKDVFRFADILRQRGCSERYRLISRSLFDYAAKSHTGVLSDDLWTTESTTE</sequence>
<dbReference type="InterPro" id="IPR050789">
    <property type="entry name" value="Diverse_Enzym_Activities"/>
</dbReference>
<gene>
    <name evidence="2" type="ORF">T440DRAFT_484424</name>
</gene>
<keyword evidence="3" id="KW-1185">Reference proteome</keyword>
<dbReference type="Gene3D" id="3.40.710.10">
    <property type="entry name" value="DD-peptidase/beta-lactamase superfamily"/>
    <property type="match status" value="1"/>
</dbReference>
<evidence type="ECO:0000313" key="3">
    <source>
        <dbReference type="Proteomes" id="UP000799423"/>
    </source>
</evidence>
<feature type="non-terminal residue" evidence="2">
    <location>
        <position position="297"/>
    </location>
</feature>
<dbReference type="SUPFAM" id="SSF56601">
    <property type="entry name" value="beta-lactamase/transpeptidase-like"/>
    <property type="match status" value="1"/>
</dbReference>
<dbReference type="AlphaFoldDB" id="A0A6A7AMC0"/>
<accession>A0A6A7AMC0</accession>
<dbReference type="Pfam" id="PF00144">
    <property type="entry name" value="Beta-lactamase"/>
    <property type="match status" value="1"/>
</dbReference>
<dbReference type="EMBL" id="MU006416">
    <property type="protein sequence ID" value="KAF2844112.1"/>
    <property type="molecule type" value="Genomic_DNA"/>
</dbReference>
<protein>
    <submittedName>
        <fullName evidence="2">Beta-lactamase/transpeptidase-like protein</fullName>
    </submittedName>
</protein>
<reference evidence="2" key="1">
    <citation type="submission" date="2020-01" db="EMBL/GenBank/DDBJ databases">
        <authorList>
            <consortium name="DOE Joint Genome Institute"/>
            <person name="Haridas S."/>
            <person name="Albert R."/>
            <person name="Binder M."/>
            <person name="Bloem J."/>
            <person name="Labutti K."/>
            <person name="Salamov A."/>
            <person name="Andreopoulos B."/>
            <person name="Baker S.E."/>
            <person name="Barry K."/>
            <person name="Bills G."/>
            <person name="Bluhm B.H."/>
            <person name="Cannon C."/>
            <person name="Castanera R."/>
            <person name="Culley D.E."/>
            <person name="Daum C."/>
            <person name="Ezra D."/>
            <person name="Gonzalez J.B."/>
            <person name="Henrissat B."/>
            <person name="Kuo A."/>
            <person name="Liang C."/>
            <person name="Lipzen A."/>
            <person name="Lutzoni F."/>
            <person name="Magnuson J."/>
            <person name="Mondo S."/>
            <person name="Nolan M."/>
            <person name="Ohm R."/>
            <person name="Pangilinan J."/>
            <person name="Park H.-J."/>
            <person name="Ramirez L."/>
            <person name="Alfaro M."/>
            <person name="Sun H."/>
            <person name="Tritt A."/>
            <person name="Yoshinaga Y."/>
            <person name="Zwiers L.-H."/>
            <person name="Turgeon B.G."/>
            <person name="Goodwin S.B."/>
            <person name="Spatafora J.W."/>
            <person name="Crous P.W."/>
            <person name="Grigoriev I.V."/>
        </authorList>
    </citation>
    <scope>NUCLEOTIDE SEQUENCE</scope>
    <source>
        <strain evidence="2">IPT5</strain>
    </source>
</reference>
<dbReference type="PANTHER" id="PTHR43283:SF3">
    <property type="entry name" value="BETA-LACTAMASE FAMILY PROTEIN (AFU_ORTHOLOGUE AFUA_5G07500)"/>
    <property type="match status" value="1"/>
</dbReference>
<proteinExistence type="predicted"/>
<organism evidence="2 3">
    <name type="scientific">Plenodomus tracheiphilus IPT5</name>
    <dbReference type="NCBI Taxonomy" id="1408161"/>
    <lineage>
        <taxon>Eukaryota</taxon>
        <taxon>Fungi</taxon>
        <taxon>Dikarya</taxon>
        <taxon>Ascomycota</taxon>
        <taxon>Pezizomycotina</taxon>
        <taxon>Dothideomycetes</taxon>
        <taxon>Pleosporomycetidae</taxon>
        <taxon>Pleosporales</taxon>
        <taxon>Pleosporineae</taxon>
        <taxon>Leptosphaeriaceae</taxon>
        <taxon>Plenodomus</taxon>
    </lineage>
</organism>
<feature type="domain" description="Beta-lactamase-related" evidence="1">
    <location>
        <begin position="25"/>
        <end position="258"/>
    </location>
</feature>
<dbReference type="OrthoDB" id="5946976at2759"/>
<evidence type="ECO:0000259" key="1">
    <source>
        <dbReference type="Pfam" id="PF00144"/>
    </source>
</evidence>
<dbReference type="PANTHER" id="PTHR43283">
    <property type="entry name" value="BETA-LACTAMASE-RELATED"/>
    <property type="match status" value="1"/>
</dbReference>
<evidence type="ECO:0000313" key="2">
    <source>
        <dbReference type="EMBL" id="KAF2844112.1"/>
    </source>
</evidence>
<dbReference type="InterPro" id="IPR012338">
    <property type="entry name" value="Beta-lactam/transpept-like"/>
</dbReference>
<dbReference type="Proteomes" id="UP000799423">
    <property type="component" value="Unassembled WGS sequence"/>
</dbReference>
<dbReference type="InterPro" id="IPR001466">
    <property type="entry name" value="Beta-lactam-related"/>
</dbReference>
<name>A0A6A7AMC0_9PLEO</name>